<dbReference type="Proteomes" id="UP000004226">
    <property type="component" value="Unassembled WGS sequence"/>
</dbReference>
<sequence length="52" mass="6276">MKTEQEIREMIRKNELEIERAKSDNDWGLLSTYILVLEERNKLLREILGDDK</sequence>
<dbReference type="RefSeq" id="WP_006807852.1">
    <property type="nucleotide sequence ID" value="NZ_ADAD01000153.1"/>
</dbReference>
<protein>
    <submittedName>
        <fullName evidence="1">Uncharacterized protein</fullName>
    </submittedName>
</protein>
<name>D0GMZ5_9FUSO</name>
<proteinExistence type="predicted"/>
<reference evidence="1 2" key="1">
    <citation type="submission" date="2009-10" db="EMBL/GenBank/DDBJ databases">
        <authorList>
            <person name="Harkins D.M."/>
            <person name="Madupu R."/>
            <person name="Durkin A.S."/>
            <person name="Torralba M."/>
            <person name="Methe B."/>
            <person name="Sutton G.G."/>
            <person name="Strausberg R.L."/>
            <person name="Nelson K.E."/>
        </authorList>
    </citation>
    <scope>NUCLEOTIDE SEQUENCE [LARGE SCALE GENOMIC DNA]</scope>
    <source>
        <strain evidence="1 2">F0264</strain>
    </source>
</reference>
<keyword evidence="2" id="KW-1185">Reference proteome</keyword>
<comment type="caution">
    <text evidence="1">The sequence shown here is derived from an EMBL/GenBank/DDBJ whole genome shotgun (WGS) entry which is preliminary data.</text>
</comment>
<gene>
    <name evidence="1" type="ORF">HMPREF0554_0270</name>
</gene>
<organism evidence="1 2">
    <name type="scientific">Pseudoleptotrichia goodfellowii F0264</name>
    <dbReference type="NCBI Taxonomy" id="596323"/>
    <lineage>
        <taxon>Bacteria</taxon>
        <taxon>Fusobacteriati</taxon>
        <taxon>Fusobacteriota</taxon>
        <taxon>Fusobacteriia</taxon>
        <taxon>Fusobacteriales</taxon>
        <taxon>Leptotrichiaceae</taxon>
        <taxon>Pseudoleptotrichia</taxon>
    </lineage>
</organism>
<dbReference type="AlphaFoldDB" id="D0GMZ5"/>
<evidence type="ECO:0000313" key="1">
    <source>
        <dbReference type="EMBL" id="EEY34550.1"/>
    </source>
</evidence>
<accession>D0GMZ5</accession>
<evidence type="ECO:0000313" key="2">
    <source>
        <dbReference type="Proteomes" id="UP000004226"/>
    </source>
</evidence>
<dbReference type="EMBL" id="ADAD01000153">
    <property type="protein sequence ID" value="EEY34550.1"/>
    <property type="molecule type" value="Genomic_DNA"/>
</dbReference>